<feature type="domain" description="DUF4365" evidence="1">
    <location>
        <begin position="8"/>
        <end position="159"/>
    </location>
</feature>
<dbReference type="RefSeq" id="WP_218250924.1">
    <property type="nucleotide sequence ID" value="NZ_JABXWD010000017.1"/>
</dbReference>
<accession>A0ABS6RUK0</accession>
<reference evidence="2 3" key="1">
    <citation type="journal article" date="2020" name="J Geophys Res Biogeosci">
        <title>Magnetotaxis as an Adaptation to Enable Bacterial Shuttling of Microbial Sulfur and Sulfur Cycling Across Aquatic Oxic#Anoxic Interfaces.</title>
        <authorList>
            <person name="Li J."/>
            <person name="Liu P."/>
            <person name="Wang J."/>
            <person name="Roberts A.P."/>
            <person name="Pan Y."/>
        </authorList>
    </citation>
    <scope>NUCLEOTIDE SEQUENCE [LARGE SCALE GENOMIC DNA]</scope>
    <source>
        <strain evidence="2 3">MYR-1_YQ</strain>
    </source>
</reference>
<dbReference type="EMBL" id="JABXWD010000017">
    <property type="protein sequence ID" value="MBV6340306.1"/>
    <property type="molecule type" value="Genomic_DNA"/>
</dbReference>
<keyword evidence="3" id="KW-1185">Reference proteome</keyword>
<name>A0ABS6RUK0_9BACT</name>
<dbReference type="Proteomes" id="UP001196980">
    <property type="component" value="Unassembled WGS sequence"/>
</dbReference>
<protein>
    <submittedName>
        <fullName evidence="2">DUF4365 domain-containing protein</fullName>
    </submittedName>
</protein>
<sequence length="165" mass="18637">MDMNQQKEQFSIAYARAVVAAAGFICYTYDIDVDSIDIGISGIGGVGTAKSPKIEIQLKCTARDIMFSDGVRYPLKIKNYNELRGEDYPIPRLLVVVVVPEDINEWLLHSEDELSMRHCGYWMSLRGFPETDNKETITVTLPRTQQFNVNDLCQIMERISNGGLP</sequence>
<evidence type="ECO:0000313" key="3">
    <source>
        <dbReference type="Proteomes" id="UP001196980"/>
    </source>
</evidence>
<dbReference type="Pfam" id="PF14280">
    <property type="entry name" value="DUF4365"/>
    <property type="match status" value="1"/>
</dbReference>
<proteinExistence type="predicted"/>
<dbReference type="InterPro" id="IPR025375">
    <property type="entry name" value="DUF4365"/>
</dbReference>
<evidence type="ECO:0000259" key="1">
    <source>
        <dbReference type="Pfam" id="PF14280"/>
    </source>
</evidence>
<evidence type="ECO:0000313" key="2">
    <source>
        <dbReference type="EMBL" id="MBV6340306.1"/>
    </source>
</evidence>
<organism evidence="2 3">
    <name type="scientific">Candidatus Magnetobacterium casense</name>
    <dbReference type="NCBI Taxonomy" id="1455061"/>
    <lineage>
        <taxon>Bacteria</taxon>
        <taxon>Pseudomonadati</taxon>
        <taxon>Nitrospirota</taxon>
        <taxon>Thermodesulfovibrionia</taxon>
        <taxon>Thermodesulfovibrionales</taxon>
        <taxon>Candidatus Magnetobacteriaceae</taxon>
        <taxon>Candidatus Magnetobacterium</taxon>
    </lineage>
</organism>
<comment type="caution">
    <text evidence="2">The sequence shown here is derived from an EMBL/GenBank/DDBJ whole genome shotgun (WGS) entry which is preliminary data.</text>
</comment>
<gene>
    <name evidence="2" type="ORF">HWQ67_01785</name>
</gene>